<dbReference type="EMBL" id="JAHBAY010000030">
    <property type="protein sequence ID" value="MBT0774309.1"/>
    <property type="molecule type" value="Genomic_DNA"/>
</dbReference>
<reference evidence="1 2" key="1">
    <citation type="submission" date="2021-05" db="EMBL/GenBank/DDBJ databases">
        <title>Kineosporia and Streptomyces sp. nov. two new marine actinobacteria isolated from Coral.</title>
        <authorList>
            <person name="Buangrab K."/>
            <person name="Sutthacheep M."/>
            <person name="Yeemin T."/>
            <person name="Harunari E."/>
            <person name="Igarashi Y."/>
            <person name="Kanchanasin P."/>
            <person name="Tanasupawat S."/>
            <person name="Phongsopitanun W."/>
        </authorList>
    </citation>
    <scope>NUCLEOTIDE SEQUENCE [LARGE SCALE GENOMIC DNA]</scope>
    <source>
        <strain evidence="1 2">J2-2</strain>
    </source>
</reference>
<proteinExistence type="predicted"/>
<dbReference type="InterPro" id="IPR027417">
    <property type="entry name" value="P-loop_NTPase"/>
</dbReference>
<comment type="caution">
    <text evidence="1">The sequence shown here is derived from an EMBL/GenBank/DDBJ whole genome shotgun (WGS) entry which is preliminary data.</text>
</comment>
<gene>
    <name evidence="1" type="ORF">KIH74_35525</name>
</gene>
<evidence type="ECO:0000313" key="1">
    <source>
        <dbReference type="EMBL" id="MBT0774309.1"/>
    </source>
</evidence>
<dbReference type="RefSeq" id="WP_214160849.1">
    <property type="nucleotide sequence ID" value="NZ_JAHBAY010000030.1"/>
</dbReference>
<dbReference type="SUPFAM" id="SSF52540">
    <property type="entry name" value="P-loop containing nucleoside triphosphate hydrolases"/>
    <property type="match status" value="1"/>
</dbReference>
<evidence type="ECO:0000313" key="2">
    <source>
        <dbReference type="Proteomes" id="UP001197247"/>
    </source>
</evidence>
<dbReference type="Gene3D" id="3.40.50.300">
    <property type="entry name" value="P-loop containing nucleotide triphosphate hydrolases"/>
    <property type="match status" value="1"/>
</dbReference>
<sequence>MSEPRAEFSKATKEFLAKRAGYQCSVLNCGRLTTGPGPGPGQVVDIGMAAHIFAAAAGGPRGTGGLSASERSSAENGIWCCYDHGKLIDSAKGDVISALDLRAWKRLHEARKGAEVCGGHPTDRFGFVDRVNVRSAPVLGSRQFELGMRNIITGPNGSGKTVLTSLIGSVARPDIMRSMARRADLSLKVKWFDPAPHEVENISVDGNIRQTYDGSRVPFVARPYKTIHIASADGSDLASMQRLCQLFDLNTTAMQALLEELPEHSQILREVTVVAERLSYTVERVGAGVRSGPPHHLFGRHEAALVLTELAALHARYHSQIEPTFLLLDELFDMAPGAPTVDLFEQIERIAPHAQVAVVSHAPWVIDRCSTWTKTELSRVDWDRSVDANRFDASIESS</sequence>
<keyword evidence="2" id="KW-1185">Reference proteome</keyword>
<accession>A0ABS5TU74</accession>
<organism evidence="1 2">
    <name type="scientific">Kineosporia corallincola</name>
    <dbReference type="NCBI Taxonomy" id="2835133"/>
    <lineage>
        <taxon>Bacteria</taxon>
        <taxon>Bacillati</taxon>
        <taxon>Actinomycetota</taxon>
        <taxon>Actinomycetes</taxon>
        <taxon>Kineosporiales</taxon>
        <taxon>Kineosporiaceae</taxon>
        <taxon>Kineosporia</taxon>
    </lineage>
</organism>
<name>A0ABS5TU74_9ACTN</name>
<protein>
    <submittedName>
        <fullName evidence="1">Uncharacterized protein</fullName>
    </submittedName>
</protein>
<dbReference type="Proteomes" id="UP001197247">
    <property type="component" value="Unassembled WGS sequence"/>
</dbReference>